<evidence type="ECO:0000313" key="8">
    <source>
        <dbReference type="Proteomes" id="UP000021816"/>
    </source>
</evidence>
<dbReference type="EMBL" id="JEMX01000030">
    <property type="protein sequence ID" value="EXI80544.1"/>
    <property type="molecule type" value="Genomic_DNA"/>
</dbReference>
<proteinExistence type="inferred from homology"/>
<dbReference type="NCBIfam" id="TIGR01730">
    <property type="entry name" value="RND_mfp"/>
    <property type="match status" value="1"/>
</dbReference>
<feature type="chain" id="PRO_5001462392" evidence="3">
    <location>
        <begin position="29"/>
        <end position="407"/>
    </location>
</feature>
<dbReference type="Gene3D" id="1.10.287.470">
    <property type="entry name" value="Helix hairpin bin"/>
    <property type="match status" value="1"/>
</dbReference>
<dbReference type="GO" id="GO:0046677">
    <property type="term" value="P:response to antibiotic"/>
    <property type="evidence" value="ECO:0007669"/>
    <property type="project" value="TreeGrafter"/>
</dbReference>
<dbReference type="InterPro" id="IPR058625">
    <property type="entry name" value="MdtA-like_BSH"/>
</dbReference>
<accession>A0A011QNX1</accession>
<dbReference type="AlphaFoldDB" id="A0A011QNX1"/>
<reference evidence="7 8" key="1">
    <citation type="submission" date="2014-02" db="EMBL/GenBank/DDBJ databases">
        <title>Expanding our view of genomic diversity in Candidatus Accumulibacter clades.</title>
        <authorList>
            <person name="Skennerton C.T."/>
            <person name="Barr J.J."/>
            <person name="Slater F.R."/>
            <person name="Bond P.L."/>
            <person name="Tyson G.W."/>
        </authorList>
    </citation>
    <scope>NUCLEOTIDE SEQUENCE [LARGE SCALE GENOMIC DNA]</scope>
    <source>
        <strain evidence="8">BA-92</strain>
    </source>
</reference>
<comment type="similarity">
    <text evidence="2">Belongs to the membrane fusion protein (MFP) (TC 8.A.1) family.</text>
</comment>
<dbReference type="Pfam" id="PF25967">
    <property type="entry name" value="RND-MFP_C"/>
    <property type="match status" value="1"/>
</dbReference>
<evidence type="ECO:0000259" key="5">
    <source>
        <dbReference type="Pfam" id="PF25944"/>
    </source>
</evidence>
<evidence type="ECO:0000259" key="4">
    <source>
        <dbReference type="Pfam" id="PF25917"/>
    </source>
</evidence>
<feature type="domain" description="Multidrug resistance protein MdtA-like C-terminal permuted SH3" evidence="6">
    <location>
        <begin position="314"/>
        <end position="374"/>
    </location>
</feature>
<dbReference type="PATRIC" id="fig|1454003.3.peg.1739"/>
<dbReference type="InterPro" id="IPR006143">
    <property type="entry name" value="RND_pump_MFP"/>
</dbReference>
<dbReference type="GO" id="GO:0005886">
    <property type="term" value="C:plasma membrane"/>
    <property type="evidence" value="ECO:0007669"/>
    <property type="project" value="UniProtKB-SubCell"/>
</dbReference>
<dbReference type="GO" id="GO:0022857">
    <property type="term" value="F:transmembrane transporter activity"/>
    <property type="evidence" value="ECO:0007669"/>
    <property type="project" value="InterPro"/>
</dbReference>
<protein>
    <submittedName>
        <fullName evidence="7">Toluene efflux pump periplasmic linker protein TtgA</fullName>
    </submittedName>
</protein>
<dbReference type="PANTHER" id="PTHR30158">
    <property type="entry name" value="ACRA/E-RELATED COMPONENT OF DRUG EFFLUX TRANSPORTER"/>
    <property type="match status" value="1"/>
</dbReference>
<evidence type="ECO:0000259" key="6">
    <source>
        <dbReference type="Pfam" id="PF25967"/>
    </source>
</evidence>
<gene>
    <name evidence="7" type="primary">ttgA</name>
    <name evidence="7" type="ORF">AW10_01687</name>
</gene>
<dbReference type="Proteomes" id="UP000021816">
    <property type="component" value="Unassembled WGS sequence"/>
</dbReference>
<evidence type="ECO:0000313" key="7">
    <source>
        <dbReference type="EMBL" id="EXI80544.1"/>
    </source>
</evidence>
<dbReference type="PANTHER" id="PTHR30158:SF3">
    <property type="entry name" value="MULTIDRUG EFFLUX PUMP SUBUNIT ACRA-RELATED"/>
    <property type="match status" value="1"/>
</dbReference>
<dbReference type="Pfam" id="PF25917">
    <property type="entry name" value="BSH_RND"/>
    <property type="match status" value="1"/>
</dbReference>
<dbReference type="Gene3D" id="2.40.50.100">
    <property type="match status" value="1"/>
</dbReference>
<name>A0A011QNX1_9PROT</name>
<dbReference type="PROSITE" id="PS51257">
    <property type="entry name" value="PROKAR_LIPOPROTEIN"/>
    <property type="match status" value="1"/>
</dbReference>
<feature type="domain" description="Multidrug resistance protein MdtA-like barrel-sandwich hybrid" evidence="4">
    <location>
        <begin position="77"/>
        <end position="218"/>
    </location>
</feature>
<dbReference type="Gene3D" id="2.40.30.170">
    <property type="match status" value="1"/>
</dbReference>
<comment type="caution">
    <text evidence="7">The sequence shown here is derived from an EMBL/GenBank/DDBJ whole genome shotgun (WGS) entry which is preliminary data.</text>
</comment>
<evidence type="ECO:0000256" key="2">
    <source>
        <dbReference type="ARBA" id="ARBA00009477"/>
    </source>
</evidence>
<dbReference type="SUPFAM" id="SSF111369">
    <property type="entry name" value="HlyD-like secretion proteins"/>
    <property type="match status" value="1"/>
</dbReference>
<organism evidence="7 8">
    <name type="scientific">Candidatus Accumulibacter appositus</name>
    <dbReference type="NCBI Taxonomy" id="1454003"/>
    <lineage>
        <taxon>Bacteria</taxon>
        <taxon>Pseudomonadati</taxon>
        <taxon>Pseudomonadota</taxon>
        <taxon>Betaproteobacteria</taxon>
        <taxon>Candidatus Accumulibacter</taxon>
    </lineage>
</organism>
<dbReference type="Gene3D" id="2.40.420.20">
    <property type="match status" value="1"/>
</dbReference>
<dbReference type="STRING" id="1454003.AW10_01687"/>
<keyword evidence="3" id="KW-0732">Signal</keyword>
<comment type="subcellular location">
    <subcellularLocation>
        <location evidence="1">Cell envelope</location>
    </subcellularLocation>
</comment>
<feature type="domain" description="Multidrug resistance protein MdtA-like beta-barrel" evidence="5">
    <location>
        <begin position="222"/>
        <end position="307"/>
    </location>
</feature>
<dbReference type="Pfam" id="PF25944">
    <property type="entry name" value="Beta-barrel_RND"/>
    <property type="match status" value="1"/>
</dbReference>
<evidence type="ECO:0000256" key="1">
    <source>
        <dbReference type="ARBA" id="ARBA00004196"/>
    </source>
</evidence>
<dbReference type="InterPro" id="IPR058626">
    <property type="entry name" value="MdtA-like_b-barrel"/>
</dbReference>
<evidence type="ECO:0000256" key="3">
    <source>
        <dbReference type="SAM" id="SignalP"/>
    </source>
</evidence>
<dbReference type="InterPro" id="IPR058627">
    <property type="entry name" value="MdtA-like_C"/>
</dbReference>
<feature type="signal peptide" evidence="3">
    <location>
        <begin position="1"/>
        <end position="28"/>
    </location>
</feature>
<sequence>MIASTRRVFQRRPRVSAALQMLSCVSLALVVAGCSDGKANGANAAPAVVEVGVVSVVSQPLALQTELAGRTVAALSAEVRPQVTALVRERLFQEGSQVKAGQPLYQLDSSSAEASLRVAKAGVVRAKATLSAAEMKAARQAALLKAEVGTTQDNEDAQAALLQARADLQSAQATQVNAQLELDRTRIVAPIAGRVDTSTVARGALVTANQTDALTTVQQLDPIWVDVAQSSADWLRLRRQLDSGALEKGETKVSLTLEDGSEYEHEGVLQVQGVAVDSSSGAMTLRARVPNPDGLLLPGMFVRVSLNQAIDPEAILVPQAGVTRNARGEASAMVVKEDGAIEKRALTTAAAVDGQWRVTEGLKAGDRLVVEGLGKVKDGQIVYAVPMVIAKANTGFADTAAIATTTH</sequence>
<dbReference type="FunFam" id="2.40.420.20:FF:000001">
    <property type="entry name" value="Efflux RND transporter periplasmic adaptor subunit"/>
    <property type="match status" value="1"/>
</dbReference>